<evidence type="ECO:0000256" key="2">
    <source>
        <dbReference type="ARBA" id="ARBA00022801"/>
    </source>
</evidence>
<dbReference type="EMBL" id="SMKU01000029">
    <property type="protein sequence ID" value="TDD93594.1"/>
    <property type="molecule type" value="Genomic_DNA"/>
</dbReference>
<reference evidence="5 6" key="1">
    <citation type="submission" date="2019-03" db="EMBL/GenBank/DDBJ databases">
        <title>Draft genome sequences of novel Actinobacteria.</title>
        <authorList>
            <person name="Sahin N."/>
            <person name="Ay H."/>
            <person name="Saygin H."/>
        </authorList>
    </citation>
    <scope>NUCLEOTIDE SEQUENCE [LARGE SCALE GENOMIC DNA]</scope>
    <source>
        <strain evidence="5 6">H3C3</strain>
    </source>
</reference>
<keyword evidence="2" id="KW-0378">Hydrolase</keyword>
<proteinExistence type="predicted"/>
<protein>
    <submittedName>
        <fullName evidence="5">S26 family signal peptidase</fullName>
    </submittedName>
</protein>
<dbReference type="GO" id="GO:0012505">
    <property type="term" value="C:endomembrane system"/>
    <property type="evidence" value="ECO:0007669"/>
    <property type="project" value="UniProtKB-SubCell"/>
</dbReference>
<dbReference type="Proteomes" id="UP000294513">
    <property type="component" value="Unassembled WGS sequence"/>
</dbReference>
<dbReference type="InterPro" id="IPR015927">
    <property type="entry name" value="Peptidase_S24_S26A/B/C"/>
</dbReference>
<comment type="caution">
    <text evidence="5">The sequence shown here is derived from an EMBL/GenBank/DDBJ whole genome shotgun (WGS) entry which is preliminary data.</text>
</comment>
<dbReference type="Pfam" id="PF00717">
    <property type="entry name" value="Peptidase_S24"/>
    <property type="match status" value="1"/>
</dbReference>
<feature type="domain" description="Peptidase S24/S26A/S26B/S26C" evidence="4">
    <location>
        <begin position="1"/>
        <end position="57"/>
    </location>
</feature>
<comment type="subcellular location">
    <subcellularLocation>
        <location evidence="1">Endomembrane system</location>
    </subcellularLocation>
</comment>
<dbReference type="SUPFAM" id="SSF51306">
    <property type="entry name" value="LexA/Signal peptidase"/>
    <property type="match status" value="1"/>
</dbReference>
<keyword evidence="6" id="KW-1185">Reference proteome</keyword>
<evidence type="ECO:0000256" key="1">
    <source>
        <dbReference type="ARBA" id="ARBA00004308"/>
    </source>
</evidence>
<evidence type="ECO:0000259" key="4">
    <source>
        <dbReference type="Pfam" id="PF00717"/>
    </source>
</evidence>
<evidence type="ECO:0000256" key="3">
    <source>
        <dbReference type="ARBA" id="ARBA00023136"/>
    </source>
</evidence>
<dbReference type="GO" id="GO:0004252">
    <property type="term" value="F:serine-type endopeptidase activity"/>
    <property type="evidence" value="ECO:0007669"/>
    <property type="project" value="InterPro"/>
</dbReference>
<sequence>MLPVLRPGDWLVVRAGAVPAAGDLVVARHPERPGVLIVKRATRRADGGWWLESDNQRARGRRDSWDFGAVPDDLIVGRVVARYWPLSRAGARRIDTRAALGWQAAVALDRPAQRSEQ</sequence>
<dbReference type="InterPro" id="IPR052064">
    <property type="entry name" value="Mito_IMP1_subunit"/>
</dbReference>
<keyword evidence="3" id="KW-0472">Membrane</keyword>
<gene>
    <name evidence="5" type="ORF">E1298_09085</name>
</gene>
<dbReference type="CDD" id="cd06530">
    <property type="entry name" value="S26_SPase_I"/>
    <property type="match status" value="1"/>
</dbReference>
<dbReference type="OrthoDB" id="1467636at2"/>
<name>A0A4R5C931_9ACTN</name>
<dbReference type="InterPro" id="IPR019533">
    <property type="entry name" value="Peptidase_S26"/>
</dbReference>
<evidence type="ECO:0000313" key="6">
    <source>
        <dbReference type="Proteomes" id="UP000294513"/>
    </source>
</evidence>
<organism evidence="5 6">
    <name type="scientific">Actinomadura rubrisoli</name>
    <dbReference type="NCBI Taxonomy" id="2530368"/>
    <lineage>
        <taxon>Bacteria</taxon>
        <taxon>Bacillati</taxon>
        <taxon>Actinomycetota</taxon>
        <taxon>Actinomycetes</taxon>
        <taxon>Streptosporangiales</taxon>
        <taxon>Thermomonosporaceae</taxon>
        <taxon>Actinomadura</taxon>
    </lineage>
</organism>
<dbReference type="PANTHER" id="PTHR12383">
    <property type="entry name" value="PROTEASE FAMILY S26 MITOCHONDRIAL INNER MEMBRANE PROTEASE-RELATED"/>
    <property type="match status" value="1"/>
</dbReference>
<dbReference type="AlphaFoldDB" id="A0A4R5C931"/>
<accession>A0A4R5C931</accession>
<dbReference type="InterPro" id="IPR036286">
    <property type="entry name" value="LexA/Signal_pep-like_sf"/>
</dbReference>
<evidence type="ECO:0000313" key="5">
    <source>
        <dbReference type="EMBL" id="TDD93594.1"/>
    </source>
</evidence>
<dbReference type="GO" id="GO:0006465">
    <property type="term" value="P:signal peptide processing"/>
    <property type="evidence" value="ECO:0007669"/>
    <property type="project" value="InterPro"/>
</dbReference>
<dbReference type="PANTHER" id="PTHR12383:SF16">
    <property type="entry name" value="MITOCHONDRIAL INNER MEMBRANE PROTEASE SUBUNIT 1"/>
    <property type="match status" value="1"/>
</dbReference>
<dbReference type="Gene3D" id="2.10.109.10">
    <property type="entry name" value="Umud Fragment, subunit A"/>
    <property type="match status" value="1"/>
</dbReference>